<reference evidence="3 4" key="1">
    <citation type="submission" date="2023-05" db="EMBL/GenBank/DDBJ databases">
        <title>Novel species of genus Flectobacillus isolated from stream in China.</title>
        <authorList>
            <person name="Lu H."/>
        </authorList>
    </citation>
    <scope>NUCLEOTIDE SEQUENCE [LARGE SCALE GENOMIC DNA]</scope>
    <source>
        <strain evidence="3 4">KCTC 42575</strain>
    </source>
</reference>
<protein>
    <submittedName>
        <fullName evidence="3">FecR domain-containing protein</fullName>
    </submittedName>
</protein>
<dbReference type="PANTHER" id="PTHR30273:SF2">
    <property type="entry name" value="PROTEIN FECR"/>
    <property type="match status" value="1"/>
</dbReference>
<evidence type="ECO:0000259" key="1">
    <source>
        <dbReference type="Pfam" id="PF04773"/>
    </source>
</evidence>
<sequence length="331" mass="38359">MESVVNRQILFEHFAGKSSPLQKQSIEEWLKKPNNQELFYLWLLEWETQHPQYNPSVEKRLQDFRQIMEQTDQDVLTLVGDETEQKSNIWLKVSRIAAACLMISLGSWYFKDHFQYQIYETTFGQVDKIQLADGTMVTLNANSTLKVPRFGFGTKNREVELSGEAVFSVTHTPDNQKFIVKTKRNFDVVVLGTEFSVFSRDRGAKVILNKGKVRLEYQENQVKKEITMRPGELVKLDISNHVQKDTAKTFDPIIAWQQNRLIFEDTNLFEFTQIMEENYGVKIKLQNDSLAKRTLVGSYKAQNAEELLNTVVELLDLKLSKTGNTFVLSEK</sequence>
<dbReference type="Pfam" id="PF04773">
    <property type="entry name" value="FecR"/>
    <property type="match status" value="1"/>
</dbReference>
<proteinExistence type="predicted"/>
<dbReference type="Proteomes" id="UP001236507">
    <property type="component" value="Unassembled WGS sequence"/>
</dbReference>
<dbReference type="PANTHER" id="PTHR30273">
    <property type="entry name" value="PERIPLASMIC SIGNAL SENSOR AND SIGMA FACTOR ACTIVATOR FECR-RELATED"/>
    <property type="match status" value="1"/>
</dbReference>
<dbReference type="Gene3D" id="2.60.120.1440">
    <property type="match status" value="1"/>
</dbReference>
<feature type="domain" description="FecR protein" evidence="1">
    <location>
        <begin position="119"/>
        <end position="214"/>
    </location>
</feature>
<dbReference type="EMBL" id="JASHIF010000022">
    <property type="protein sequence ID" value="MDI9861743.1"/>
    <property type="molecule type" value="Genomic_DNA"/>
</dbReference>
<feature type="domain" description="Protein FecR C-terminal" evidence="2">
    <location>
        <begin position="260"/>
        <end position="327"/>
    </location>
</feature>
<dbReference type="InterPro" id="IPR006860">
    <property type="entry name" value="FecR"/>
</dbReference>
<dbReference type="InterPro" id="IPR032508">
    <property type="entry name" value="FecR_C"/>
</dbReference>
<dbReference type="Gene3D" id="3.55.50.30">
    <property type="match status" value="1"/>
</dbReference>
<evidence type="ECO:0000313" key="4">
    <source>
        <dbReference type="Proteomes" id="UP001236507"/>
    </source>
</evidence>
<evidence type="ECO:0000313" key="3">
    <source>
        <dbReference type="EMBL" id="MDI9861743.1"/>
    </source>
</evidence>
<dbReference type="Pfam" id="PF16344">
    <property type="entry name" value="FecR_C"/>
    <property type="match status" value="1"/>
</dbReference>
<dbReference type="RefSeq" id="WP_283346106.1">
    <property type="nucleotide sequence ID" value="NZ_JASHIF010000022.1"/>
</dbReference>
<dbReference type="PIRSF" id="PIRSF018266">
    <property type="entry name" value="FecR"/>
    <property type="match status" value="1"/>
</dbReference>
<gene>
    <name evidence="3" type="ORF">QM524_21155</name>
</gene>
<name>A0ABT6YDT7_9BACT</name>
<evidence type="ECO:0000259" key="2">
    <source>
        <dbReference type="Pfam" id="PF16344"/>
    </source>
</evidence>
<accession>A0ABT6YDT7</accession>
<keyword evidence="4" id="KW-1185">Reference proteome</keyword>
<dbReference type="InterPro" id="IPR012373">
    <property type="entry name" value="Ferrdict_sens_TM"/>
</dbReference>
<organism evidence="3 4">
    <name type="scientific">Flectobacillus roseus</name>
    <dbReference type="NCBI Taxonomy" id="502259"/>
    <lineage>
        <taxon>Bacteria</taxon>
        <taxon>Pseudomonadati</taxon>
        <taxon>Bacteroidota</taxon>
        <taxon>Cytophagia</taxon>
        <taxon>Cytophagales</taxon>
        <taxon>Flectobacillaceae</taxon>
        <taxon>Flectobacillus</taxon>
    </lineage>
</organism>
<comment type="caution">
    <text evidence="3">The sequence shown here is derived from an EMBL/GenBank/DDBJ whole genome shotgun (WGS) entry which is preliminary data.</text>
</comment>